<dbReference type="STRING" id="1293036.GCA_001315825_00802"/>
<accession>A0A2U9IUM1</accession>
<dbReference type="Proteomes" id="UP000247586">
    <property type="component" value="Chromosome"/>
</dbReference>
<evidence type="ECO:0000313" key="2">
    <source>
        <dbReference type="Proteomes" id="UP000247586"/>
    </source>
</evidence>
<dbReference type="OrthoDB" id="27736at2157"/>
<dbReference type="Gene3D" id="3.40.50.1000">
    <property type="entry name" value="HAD superfamily/HAD-like"/>
    <property type="match status" value="1"/>
</dbReference>
<organism evidence="1 2">
    <name type="scientific">Metallosphaera hakonensis JCM 8857 = DSM 7519</name>
    <dbReference type="NCBI Taxonomy" id="1293036"/>
    <lineage>
        <taxon>Archaea</taxon>
        <taxon>Thermoproteota</taxon>
        <taxon>Thermoprotei</taxon>
        <taxon>Sulfolobales</taxon>
        <taxon>Sulfolobaceae</taxon>
        <taxon>Metallosphaera</taxon>
    </lineage>
</organism>
<dbReference type="Pfam" id="PF12689">
    <property type="entry name" value="Acid_PPase"/>
    <property type="match status" value="1"/>
</dbReference>
<dbReference type="NCBIfam" id="TIGR01681">
    <property type="entry name" value="HAD-SF-IIIC"/>
    <property type="match status" value="1"/>
</dbReference>
<dbReference type="NCBIfam" id="TIGR01685">
    <property type="entry name" value="MDP-1"/>
    <property type="match status" value="1"/>
</dbReference>
<dbReference type="InterPro" id="IPR036412">
    <property type="entry name" value="HAD-like_sf"/>
</dbReference>
<dbReference type="RefSeq" id="WP_110369360.1">
    <property type="nucleotide sequence ID" value="NZ_CP029287.2"/>
</dbReference>
<dbReference type="SUPFAM" id="SSF56784">
    <property type="entry name" value="HAD-like"/>
    <property type="match status" value="1"/>
</dbReference>
<sequence length="162" mass="19268">MIKLVIFDADKTLWDHYNISEFEEPFSVIDGNVLRDSKGRTLKVFPNVRRTLDELKKKDVKLAMATWNFPHKTEKVLRALDLDHYFDVIVSRDFPFKFIMISEIMRKLRESGTSLKSEEVMFVDDRRAHFGNVWLYLGKIKCLEMWKDVNDHLEILSKLERS</sequence>
<dbReference type="InterPro" id="IPR010033">
    <property type="entry name" value="HAD_SF_ppase_IIIC"/>
</dbReference>
<dbReference type="InterPro" id="IPR023214">
    <property type="entry name" value="HAD_sf"/>
</dbReference>
<proteinExistence type="predicted"/>
<dbReference type="KEGG" id="mhk:DFR87_08855"/>
<dbReference type="GO" id="GO:0003993">
    <property type="term" value="F:acid phosphatase activity"/>
    <property type="evidence" value="ECO:0007669"/>
    <property type="project" value="TreeGrafter"/>
</dbReference>
<dbReference type="PANTHER" id="PTHR17901">
    <property type="entry name" value="MAGNESIUM-DEPENDENT PHOSPHATASE 1 MDP1"/>
    <property type="match status" value="1"/>
</dbReference>
<evidence type="ECO:0000313" key="1">
    <source>
        <dbReference type="EMBL" id="AWR99781.1"/>
    </source>
</evidence>
<protein>
    <submittedName>
        <fullName evidence="1">Magnesium-dependent phosphatase-1</fullName>
    </submittedName>
</protein>
<keyword evidence="2" id="KW-1185">Reference proteome</keyword>
<dbReference type="EMBL" id="CP029287">
    <property type="protein sequence ID" value="AWR99781.1"/>
    <property type="molecule type" value="Genomic_DNA"/>
</dbReference>
<dbReference type="GeneID" id="36835447"/>
<reference evidence="1" key="1">
    <citation type="submission" date="2018-05" db="EMBL/GenBank/DDBJ databases">
        <title>Complete Genome Sequences of Extremely Thermoacidophilic, Metal-Mobilizing Type-Strain Members of the Archaeal Family Sulfolobaceae: Acidianus brierleyi DSM-1651T, Acidianus sulfidivorans DSM-18786T, Metallosphaera hakonensis DSM-7519T, and Metallosphaera prunae DSM-10039T.</title>
        <authorList>
            <person name="Counts J.A."/>
            <person name="Kelly R.M."/>
        </authorList>
    </citation>
    <scope>NUCLEOTIDE SEQUENCE [LARGE SCALE GENOMIC DNA]</scope>
    <source>
        <strain evidence="1">HO1-1</strain>
    </source>
</reference>
<name>A0A2U9IUM1_9CREN</name>
<dbReference type="PANTHER" id="PTHR17901:SF14">
    <property type="entry name" value="MAGNESIUM-DEPENDENT PHOSPHATASE 1"/>
    <property type="match status" value="1"/>
</dbReference>
<gene>
    <name evidence="1" type="ORF">DFR87_08855</name>
</gene>
<dbReference type="InterPro" id="IPR010036">
    <property type="entry name" value="MDP_1_eu_arc"/>
</dbReference>
<dbReference type="AlphaFoldDB" id="A0A2U9IUM1"/>